<keyword evidence="4" id="KW-1185">Reference proteome</keyword>
<dbReference type="Proteomes" id="UP000186817">
    <property type="component" value="Unassembled WGS sequence"/>
</dbReference>
<dbReference type="Gene3D" id="3.40.50.150">
    <property type="entry name" value="Vaccinia Virus protein VP39"/>
    <property type="match status" value="1"/>
</dbReference>
<proteinExistence type="predicted"/>
<accession>A0A1Q9D1I3</accession>
<dbReference type="GO" id="GO:0030488">
    <property type="term" value="P:tRNA methylation"/>
    <property type="evidence" value="ECO:0007669"/>
    <property type="project" value="TreeGrafter"/>
</dbReference>
<sequence length="443" mass="48858">MASSLESFFHEHLSKLWDVDNLYLPIVQLYKALSFCYWVFVQRSLADMEVHVLLAADGLFIIEVPLLVQRRGLGGGLPQPGMKQVDAWAMGRTLDPLPGDVVLDPMCGKGTLLLEAAIWWPEARYVGCDTDEAQLEACQQNAAYIGAEVATHLADVSDLNSLPFANQSIDKLMTAPPWDRQFEASGGLRSFYKAMLPELFRVLRSDGSMALLLNMEAAKIMRELLTQEETWGVAVERRFDITHHTVGVLMLVQPKDPGSTLQTEFSLLPWEDEPPVQVLPSSPADRAAREGAKRDVAGRRVIGEILSSVDAALEKRQEEKRKKAEEEKKKAAEARKKEIAKQERADVRLVGLAKEALAEATSREAEALAAGTACQRLARPFPTGSWSSLLLSYEKELLTQLKLRAAGFVKSGVTSGLGQDAQMDAPARMFDSVSMVISSFRCG</sequence>
<feature type="coiled-coil region" evidence="1">
    <location>
        <begin position="309"/>
        <end position="344"/>
    </location>
</feature>
<name>A0A1Q9D1I3_SYMMI</name>
<organism evidence="3 4">
    <name type="scientific">Symbiodinium microadriaticum</name>
    <name type="common">Dinoflagellate</name>
    <name type="synonym">Zooxanthella microadriatica</name>
    <dbReference type="NCBI Taxonomy" id="2951"/>
    <lineage>
        <taxon>Eukaryota</taxon>
        <taxon>Sar</taxon>
        <taxon>Alveolata</taxon>
        <taxon>Dinophyceae</taxon>
        <taxon>Suessiales</taxon>
        <taxon>Symbiodiniaceae</taxon>
        <taxon>Symbiodinium</taxon>
    </lineage>
</organism>
<comment type="caution">
    <text evidence="3">The sequence shown here is derived from an EMBL/GenBank/DDBJ whole genome shotgun (WGS) entry which is preliminary data.</text>
</comment>
<dbReference type="CDD" id="cd02440">
    <property type="entry name" value="AdoMet_MTases"/>
    <property type="match status" value="1"/>
</dbReference>
<dbReference type="PANTHER" id="PTHR14911:SF13">
    <property type="entry name" value="TRNA (GUANINE(6)-N2)-METHYLTRANSFERASE THUMP3"/>
    <property type="match status" value="1"/>
</dbReference>
<evidence type="ECO:0000259" key="2">
    <source>
        <dbReference type="Pfam" id="PF01170"/>
    </source>
</evidence>
<protein>
    <submittedName>
        <fullName evidence="3">THUMP domain-containing protein 2</fullName>
    </submittedName>
</protein>
<dbReference type="AlphaFoldDB" id="A0A1Q9D1I3"/>
<dbReference type="GO" id="GO:0016423">
    <property type="term" value="F:tRNA (guanine) methyltransferase activity"/>
    <property type="evidence" value="ECO:0007669"/>
    <property type="project" value="TreeGrafter"/>
</dbReference>
<evidence type="ECO:0000313" key="3">
    <source>
        <dbReference type="EMBL" id="OLP89028.1"/>
    </source>
</evidence>
<dbReference type="InterPro" id="IPR000241">
    <property type="entry name" value="RlmKL-like_Mtase"/>
</dbReference>
<dbReference type="GO" id="GO:0043527">
    <property type="term" value="C:tRNA methyltransferase complex"/>
    <property type="evidence" value="ECO:0007669"/>
    <property type="project" value="UniProtKB-ARBA"/>
</dbReference>
<dbReference type="PANTHER" id="PTHR14911">
    <property type="entry name" value="THUMP DOMAIN-CONTAINING"/>
    <property type="match status" value="1"/>
</dbReference>
<reference evidence="3 4" key="1">
    <citation type="submission" date="2016-02" db="EMBL/GenBank/DDBJ databases">
        <title>Genome analysis of coral dinoflagellate symbionts highlights evolutionary adaptations to a symbiotic lifestyle.</title>
        <authorList>
            <person name="Aranda M."/>
            <person name="Li Y."/>
            <person name="Liew Y.J."/>
            <person name="Baumgarten S."/>
            <person name="Simakov O."/>
            <person name="Wilson M."/>
            <person name="Piel J."/>
            <person name="Ashoor H."/>
            <person name="Bougouffa S."/>
            <person name="Bajic V.B."/>
            <person name="Ryu T."/>
            <person name="Ravasi T."/>
            <person name="Bayer T."/>
            <person name="Micklem G."/>
            <person name="Kim H."/>
            <person name="Bhak J."/>
            <person name="Lajeunesse T.C."/>
            <person name="Voolstra C.R."/>
        </authorList>
    </citation>
    <scope>NUCLEOTIDE SEQUENCE [LARGE SCALE GENOMIC DNA]</scope>
    <source>
        <strain evidence="3 4">CCMP2467</strain>
    </source>
</reference>
<evidence type="ECO:0000256" key="1">
    <source>
        <dbReference type="SAM" id="Coils"/>
    </source>
</evidence>
<gene>
    <name evidence="3" type="primary">THUMPD2</name>
    <name evidence="3" type="ORF">AK812_SmicGene29545</name>
</gene>
<feature type="domain" description="Ribosomal RNA large subunit methyltransferase K/L-like methyltransferase" evidence="2">
    <location>
        <begin position="87"/>
        <end position="216"/>
    </location>
</feature>
<dbReference type="InterPro" id="IPR029063">
    <property type="entry name" value="SAM-dependent_MTases_sf"/>
</dbReference>
<dbReference type="OrthoDB" id="419591at2759"/>
<dbReference type="Pfam" id="PF01170">
    <property type="entry name" value="UPF0020"/>
    <property type="match status" value="1"/>
</dbReference>
<dbReference type="SUPFAM" id="SSF53335">
    <property type="entry name" value="S-adenosyl-L-methionine-dependent methyltransferases"/>
    <property type="match status" value="1"/>
</dbReference>
<dbReference type="EMBL" id="LSRX01000781">
    <property type="protein sequence ID" value="OLP89028.1"/>
    <property type="molecule type" value="Genomic_DNA"/>
</dbReference>
<dbReference type="PRINTS" id="PR00507">
    <property type="entry name" value="N12N6MTFRASE"/>
</dbReference>
<evidence type="ECO:0000313" key="4">
    <source>
        <dbReference type="Proteomes" id="UP000186817"/>
    </source>
</evidence>
<keyword evidence="1" id="KW-0175">Coiled coil</keyword>